<reference evidence="7" key="1">
    <citation type="submission" date="2022-06" db="EMBL/GenBank/DDBJ databases">
        <authorList>
            <person name="Andreotti S."/>
            <person name="Wyler E."/>
        </authorList>
    </citation>
    <scope>NUCLEOTIDE SEQUENCE</scope>
</reference>
<dbReference type="SMART" id="SM00349">
    <property type="entry name" value="KRAB"/>
    <property type="match status" value="1"/>
</dbReference>
<dbReference type="PROSITE" id="PS50805">
    <property type="entry name" value="KRAB"/>
    <property type="match status" value="1"/>
</dbReference>
<dbReference type="InterPro" id="IPR036051">
    <property type="entry name" value="KRAB_dom_sf"/>
</dbReference>
<dbReference type="Pfam" id="PF01352">
    <property type="entry name" value="KRAB"/>
    <property type="match status" value="1"/>
</dbReference>
<dbReference type="InterPro" id="IPR001909">
    <property type="entry name" value="KRAB"/>
</dbReference>
<dbReference type="PANTHER" id="PTHR23234:SF10">
    <property type="entry name" value="RIKEN CDNA 6720489N17 GENE-RELATED"/>
    <property type="match status" value="1"/>
</dbReference>
<evidence type="ECO:0000259" key="6">
    <source>
        <dbReference type="PROSITE" id="PS50805"/>
    </source>
</evidence>
<dbReference type="GO" id="GO:0008270">
    <property type="term" value="F:zinc ion binding"/>
    <property type="evidence" value="ECO:0007669"/>
    <property type="project" value="UniProtKB-KW"/>
</dbReference>
<evidence type="ECO:0000313" key="7">
    <source>
        <dbReference type="EMBL" id="CAH6785752.1"/>
    </source>
</evidence>
<evidence type="ECO:0000313" key="8">
    <source>
        <dbReference type="Proteomes" id="UP001152836"/>
    </source>
</evidence>
<gene>
    <name evidence="7" type="primary">9030624G23Rik</name>
    <name evidence="7" type="ORF">PHOROB_LOCUS3949</name>
</gene>
<proteinExistence type="predicted"/>
<feature type="domain" description="KRAB" evidence="6">
    <location>
        <begin position="38"/>
        <end position="114"/>
    </location>
</feature>
<comment type="subcellular location">
    <subcellularLocation>
        <location evidence="1">Nucleus</location>
    </subcellularLocation>
</comment>
<keyword evidence="3" id="KW-0677">Repeat</keyword>
<evidence type="ECO:0000256" key="5">
    <source>
        <dbReference type="ARBA" id="ARBA00022833"/>
    </source>
</evidence>
<keyword evidence="4" id="KW-0863">Zinc-finger</keyword>
<dbReference type="AlphaFoldDB" id="A0AAU9Z113"/>
<dbReference type="Proteomes" id="UP001152836">
    <property type="component" value="Unassembled WGS sequence"/>
</dbReference>
<protein>
    <submittedName>
        <fullName evidence="7">9030624G23Rik protein</fullName>
    </submittedName>
</protein>
<dbReference type="InterPro" id="IPR050758">
    <property type="entry name" value="Znf_C2H2-type"/>
</dbReference>
<keyword evidence="5" id="KW-0862">Zinc</keyword>
<dbReference type="CDD" id="cd07765">
    <property type="entry name" value="KRAB_A-box"/>
    <property type="match status" value="1"/>
</dbReference>
<evidence type="ECO:0000256" key="4">
    <source>
        <dbReference type="ARBA" id="ARBA00022771"/>
    </source>
</evidence>
<dbReference type="PANTHER" id="PTHR23234">
    <property type="entry name" value="ZNF44 PROTEIN"/>
    <property type="match status" value="1"/>
</dbReference>
<dbReference type="EMBL" id="CALSGD010001255">
    <property type="protein sequence ID" value="CAH6785752.1"/>
    <property type="molecule type" value="Genomic_DNA"/>
</dbReference>
<comment type="caution">
    <text evidence="7">The sequence shown here is derived from an EMBL/GenBank/DDBJ whole genome shotgun (WGS) entry which is preliminary data.</text>
</comment>
<dbReference type="Gene3D" id="6.10.140.140">
    <property type="match status" value="1"/>
</dbReference>
<evidence type="ECO:0000256" key="3">
    <source>
        <dbReference type="ARBA" id="ARBA00022737"/>
    </source>
</evidence>
<keyword evidence="8" id="KW-1185">Reference proteome</keyword>
<evidence type="ECO:0000256" key="1">
    <source>
        <dbReference type="ARBA" id="ARBA00004123"/>
    </source>
</evidence>
<accession>A0AAU9Z113</accession>
<dbReference type="GO" id="GO:0005634">
    <property type="term" value="C:nucleus"/>
    <property type="evidence" value="ECO:0007669"/>
    <property type="project" value="UniProtKB-SubCell"/>
</dbReference>
<keyword evidence="2" id="KW-0479">Metal-binding</keyword>
<name>A0AAU9Z113_PHORO</name>
<sequence length="147" mass="17254">MRHEVSYSQNDAQCIRNFLLPLSHATRTVTSRTAADAVTYDDVYIHFTQEEWALLNPSQKCLYTDVMLDTYRNLTTTGYIWNDHNMEDHWQNSRRHRRENMCSLKYRYGSYFLPKSCASVKGNSSVFTRHSCKREGNNSLTDITLEL</sequence>
<dbReference type="SUPFAM" id="SSF109640">
    <property type="entry name" value="KRAB domain (Kruppel-associated box)"/>
    <property type="match status" value="1"/>
</dbReference>
<evidence type="ECO:0000256" key="2">
    <source>
        <dbReference type="ARBA" id="ARBA00022723"/>
    </source>
</evidence>
<dbReference type="GO" id="GO:0006355">
    <property type="term" value="P:regulation of DNA-templated transcription"/>
    <property type="evidence" value="ECO:0007669"/>
    <property type="project" value="InterPro"/>
</dbReference>
<organism evidence="7 8">
    <name type="scientific">Phodopus roborovskii</name>
    <name type="common">Roborovski's desert hamster</name>
    <name type="synonym">Cricetulus roborovskii</name>
    <dbReference type="NCBI Taxonomy" id="109678"/>
    <lineage>
        <taxon>Eukaryota</taxon>
        <taxon>Metazoa</taxon>
        <taxon>Chordata</taxon>
        <taxon>Craniata</taxon>
        <taxon>Vertebrata</taxon>
        <taxon>Euteleostomi</taxon>
        <taxon>Mammalia</taxon>
        <taxon>Eutheria</taxon>
        <taxon>Euarchontoglires</taxon>
        <taxon>Glires</taxon>
        <taxon>Rodentia</taxon>
        <taxon>Myomorpha</taxon>
        <taxon>Muroidea</taxon>
        <taxon>Cricetidae</taxon>
        <taxon>Cricetinae</taxon>
        <taxon>Phodopus</taxon>
    </lineage>
</organism>